<organism evidence="1 2">
    <name type="scientific">Willisornis vidua</name>
    <name type="common">Xingu scale-backed antbird</name>
    <dbReference type="NCBI Taxonomy" id="1566151"/>
    <lineage>
        <taxon>Eukaryota</taxon>
        <taxon>Metazoa</taxon>
        <taxon>Chordata</taxon>
        <taxon>Craniata</taxon>
        <taxon>Vertebrata</taxon>
        <taxon>Euteleostomi</taxon>
        <taxon>Archelosauria</taxon>
        <taxon>Archosauria</taxon>
        <taxon>Dinosauria</taxon>
        <taxon>Saurischia</taxon>
        <taxon>Theropoda</taxon>
        <taxon>Coelurosauria</taxon>
        <taxon>Aves</taxon>
        <taxon>Neognathae</taxon>
        <taxon>Neoaves</taxon>
        <taxon>Telluraves</taxon>
        <taxon>Australaves</taxon>
        <taxon>Passeriformes</taxon>
        <taxon>Thamnophilidae</taxon>
        <taxon>Willisornis</taxon>
    </lineage>
</organism>
<proteinExistence type="predicted"/>
<sequence length="133" mass="15114">MDSGIECSLTQFVSDTKLCSVVNMLKERDAIQGDLNTLERWVYVNLLKFNKAKFKVLHLGWGNPKHKYTLGKWIESSLEEKDLEVFLRMLVDKKFNMTINVLLQPRKPPMSWAASKAVWVAGEGGDSPPLLCS</sequence>
<dbReference type="Proteomes" id="UP001145742">
    <property type="component" value="Unassembled WGS sequence"/>
</dbReference>
<comment type="caution">
    <text evidence="1">The sequence shown here is derived from an EMBL/GenBank/DDBJ whole genome shotgun (WGS) entry which is preliminary data.</text>
</comment>
<name>A0ABQ9DIB2_9PASS</name>
<reference evidence="1" key="1">
    <citation type="submission" date="2019-10" db="EMBL/GenBank/DDBJ databases">
        <authorList>
            <person name="Soares A.E.R."/>
            <person name="Aleixo A."/>
            <person name="Schneider P."/>
            <person name="Miyaki C.Y."/>
            <person name="Schneider M.P."/>
            <person name="Mello C."/>
            <person name="Vasconcelos A.T.R."/>
        </authorList>
    </citation>
    <scope>NUCLEOTIDE SEQUENCE</scope>
    <source>
        <tissue evidence="1">Muscle</tissue>
    </source>
</reference>
<evidence type="ECO:0000313" key="1">
    <source>
        <dbReference type="EMBL" id="KAJ7419679.1"/>
    </source>
</evidence>
<gene>
    <name evidence="1" type="ORF">WISP_52555</name>
</gene>
<dbReference type="PANTHER" id="PTHR33332">
    <property type="entry name" value="REVERSE TRANSCRIPTASE DOMAIN-CONTAINING PROTEIN"/>
    <property type="match status" value="1"/>
</dbReference>
<evidence type="ECO:0000313" key="2">
    <source>
        <dbReference type="Proteomes" id="UP001145742"/>
    </source>
</evidence>
<keyword evidence="2" id="KW-1185">Reference proteome</keyword>
<dbReference type="EMBL" id="WHWB01033468">
    <property type="protein sequence ID" value="KAJ7419679.1"/>
    <property type="molecule type" value="Genomic_DNA"/>
</dbReference>
<protein>
    <submittedName>
        <fullName evidence="1">Rna-directed dna polymerase from mobile element jockey-like</fullName>
    </submittedName>
</protein>
<accession>A0ABQ9DIB2</accession>